<gene>
    <name evidence="6" type="ORF">LCGC14_2384640</name>
</gene>
<dbReference type="SUPFAM" id="SSF53335">
    <property type="entry name" value="S-adenosyl-L-methionine-dependent methyltransferases"/>
    <property type="match status" value="1"/>
</dbReference>
<dbReference type="PANTHER" id="PTHR10920">
    <property type="entry name" value="RIBOSOMAL RNA METHYLTRANSFERASE"/>
    <property type="match status" value="1"/>
</dbReference>
<dbReference type="PIRSF" id="PIRSF005461">
    <property type="entry name" value="23S_rRNA_mtase"/>
    <property type="match status" value="1"/>
</dbReference>
<dbReference type="HAMAP" id="MF_01547">
    <property type="entry name" value="RNA_methyltr_E"/>
    <property type="match status" value="1"/>
</dbReference>
<reference evidence="6" key="1">
    <citation type="journal article" date="2015" name="Nature">
        <title>Complex archaea that bridge the gap between prokaryotes and eukaryotes.</title>
        <authorList>
            <person name="Spang A."/>
            <person name="Saw J.H."/>
            <person name="Jorgensen S.L."/>
            <person name="Zaremba-Niedzwiedzka K."/>
            <person name="Martijn J."/>
            <person name="Lind A.E."/>
            <person name="van Eijk R."/>
            <person name="Schleper C."/>
            <person name="Guy L."/>
            <person name="Ettema T.J."/>
        </authorList>
    </citation>
    <scope>NUCLEOTIDE SEQUENCE</scope>
</reference>
<dbReference type="InterPro" id="IPR002877">
    <property type="entry name" value="RNA_MeTrfase_FtsJ_dom"/>
</dbReference>
<dbReference type="Pfam" id="PF01728">
    <property type="entry name" value="FtsJ"/>
    <property type="match status" value="1"/>
</dbReference>
<proteinExistence type="inferred from homology"/>
<keyword evidence="1" id="KW-0698">rRNA processing</keyword>
<sequence>MKPWEDHYSRQAKKEGFPARSIYKIQEIQRKYHLIRKGHRVLDLGCHPGSWLKFAAGLTGDRGHVIGIDLKPVSIKLPAHVRTYTGDVMRFDEDLAASVGNGFNVVLSDMAPNTTGNRETDAARSFDLCMLALSIAQTRLIPGGSFVCKIFQGEDFKNFSESVKSGFYQFKVFKPSASRKASREIFIIGFGKKTGG</sequence>
<evidence type="ECO:0000256" key="2">
    <source>
        <dbReference type="ARBA" id="ARBA00022603"/>
    </source>
</evidence>
<name>A0A0F9ECA2_9ZZZZ</name>
<organism evidence="6">
    <name type="scientific">marine sediment metagenome</name>
    <dbReference type="NCBI Taxonomy" id="412755"/>
    <lineage>
        <taxon>unclassified sequences</taxon>
        <taxon>metagenomes</taxon>
        <taxon>ecological metagenomes</taxon>
    </lineage>
</organism>
<evidence type="ECO:0000313" key="6">
    <source>
        <dbReference type="EMBL" id="KKL27491.1"/>
    </source>
</evidence>
<feature type="domain" description="Ribosomal RNA methyltransferase FtsJ" evidence="5">
    <location>
        <begin position="18"/>
        <end position="192"/>
    </location>
</feature>
<dbReference type="EMBL" id="LAZR01035447">
    <property type="protein sequence ID" value="KKL27491.1"/>
    <property type="molecule type" value="Genomic_DNA"/>
</dbReference>
<evidence type="ECO:0000259" key="5">
    <source>
        <dbReference type="Pfam" id="PF01728"/>
    </source>
</evidence>
<accession>A0A0F9ECA2</accession>
<dbReference type="GO" id="GO:0008650">
    <property type="term" value="F:rRNA (uridine-2'-O-)-methyltransferase activity"/>
    <property type="evidence" value="ECO:0007669"/>
    <property type="project" value="TreeGrafter"/>
</dbReference>
<protein>
    <recommendedName>
        <fullName evidence="5">Ribosomal RNA methyltransferase FtsJ domain-containing protein</fullName>
    </recommendedName>
</protein>
<dbReference type="InterPro" id="IPR015507">
    <property type="entry name" value="rRNA-MeTfrase_E"/>
</dbReference>
<evidence type="ECO:0000256" key="1">
    <source>
        <dbReference type="ARBA" id="ARBA00022552"/>
    </source>
</evidence>
<dbReference type="InterPro" id="IPR050082">
    <property type="entry name" value="RNA_methyltr_RlmE"/>
</dbReference>
<keyword evidence="2" id="KW-0489">Methyltransferase</keyword>
<dbReference type="AlphaFoldDB" id="A0A0F9ECA2"/>
<dbReference type="InterPro" id="IPR029063">
    <property type="entry name" value="SAM-dependent_MTases_sf"/>
</dbReference>
<keyword evidence="4" id="KW-0949">S-adenosyl-L-methionine</keyword>
<dbReference type="Gene3D" id="3.40.50.150">
    <property type="entry name" value="Vaccinia Virus protein VP39"/>
    <property type="match status" value="1"/>
</dbReference>
<evidence type="ECO:0000256" key="4">
    <source>
        <dbReference type="ARBA" id="ARBA00022691"/>
    </source>
</evidence>
<comment type="caution">
    <text evidence="6">The sequence shown here is derived from an EMBL/GenBank/DDBJ whole genome shotgun (WGS) entry which is preliminary data.</text>
</comment>
<keyword evidence="3" id="KW-0808">Transferase</keyword>
<dbReference type="PANTHER" id="PTHR10920:SF18">
    <property type="entry name" value="RRNA METHYLTRANSFERASE 2, MITOCHONDRIAL"/>
    <property type="match status" value="1"/>
</dbReference>
<evidence type="ECO:0000256" key="3">
    <source>
        <dbReference type="ARBA" id="ARBA00022679"/>
    </source>
</evidence>